<reference evidence="19 20" key="1">
    <citation type="submission" date="2020-08" db="EMBL/GenBank/DDBJ databases">
        <title>Plant Genome Project.</title>
        <authorList>
            <person name="Zhang R.-G."/>
        </authorList>
    </citation>
    <scope>NUCLEOTIDE SEQUENCE [LARGE SCALE GENOMIC DNA]</scope>
    <source>
        <tissue evidence="19">Rhizome</tissue>
    </source>
</reference>
<sequence length="1047" mass="115130">MRKESKVRERESKATWAEKEVLSSTAAAGAAEQGQSSAASLPTHAPDEHESLVIRGRFLLLLRHTRYFNSDLHSRVLVCSSATHHCGEDSVSDGGVRPCCDGFRFSSRRLNPSDPSFFAWIERERDTLFLCLNFWNNNDNKKKKNQSLVDLVLHTLPMASCGRVFSLLVLAHLALTGFLSTAARLADEATMAGLQKELPSAGWDSGSSDYCSWRGVVCSGDNGSVEELELPHRNLQGNIFLVSKLTSLKFLDLSSNMLRGPIPWAIGKLQALEFLDLSMNKFEGSIPPSIGSLINLRSLNLSNNLLSGEVPDDLRNLERLQDLLLSGNKLSGSLPGWVGDLGDLRVLSAYENSFVGVIPERLGLISQLKVLNLHSNQLEGGIPDNIFRSGTLEVLVLTMNRLNSSLPESIGNCKHLSNFRVGNNNLIGSIPVSIGNMSSLTYFEADDNHLSGEIAPEFAQCLNLTLLNLAYNGFTGTVPDELGELKSLQEFIVSGNNLGGKFPRSMLRCRNLSKLDLSYNQFNGSLPEDLCDTSRLQFLHLDHNFISGEIPQGIGNCNRLLELQIGSNYISGVIPPEIGKIKNLQIALNISFNHLQGQVPRELGKLDKLVALDVSNNQLSGYIPTDLKGMLSLIEVNFSNNQLSGQIPLFGPFQKSPQSSFQGNERLCGDPLTSDCGTLFGSDYTSDRHKVSYKVILAVVGSGLTVFVTVSVVVGFFMLREKQEMDAKANKVAGDIVMTHPEIAAGNVFVESLQQAIDFVSIVKATLDDSNKVSSGTFSTMYKAVMPSGLVVSVSMLKSVDKTVTHHQNKMIRELERFGNLCHANLMRPIGYVIYEDVALLLHHHMPNGTLANLLHDTAESEYEPNWPRRFFIAVGVAEGLAFLHHVAVIHLDISSSNILLDSHFNPLIREIEIAMLLDPLKGTASISALAGSFGYIPPEYAYTMQVTVSGNVYSFGVVLLEILTSKLPVDEIFGEGIDLVKWVHSASERGETPEQIMDARLSTYSFAWRKQMLAVLKIAMLCTDKTPANRPKMQKVIEMLLESKDY</sequence>
<dbReference type="InterPro" id="IPR001245">
    <property type="entry name" value="Ser-Thr/Tyr_kinase_cat_dom"/>
</dbReference>
<dbReference type="Pfam" id="PF00560">
    <property type="entry name" value="LRR_1"/>
    <property type="match status" value="5"/>
</dbReference>
<dbReference type="EMBL" id="JACMSC010000015">
    <property type="protein sequence ID" value="KAG6487240.1"/>
    <property type="molecule type" value="Genomic_DNA"/>
</dbReference>
<keyword evidence="15" id="KW-0325">Glycoprotein</keyword>
<dbReference type="PROSITE" id="PS00109">
    <property type="entry name" value="PROTEIN_KINASE_TYR"/>
    <property type="match status" value="1"/>
</dbReference>
<evidence type="ECO:0000313" key="19">
    <source>
        <dbReference type="EMBL" id="KAG6487240.1"/>
    </source>
</evidence>
<dbReference type="SUPFAM" id="SSF52058">
    <property type="entry name" value="L domain-like"/>
    <property type="match status" value="1"/>
</dbReference>
<dbReference type="InterPro" id="IPR000719">
    <property type="entry name" value="Prot_kinase_dom"/>
</dbReference>
<dbReference type="InterPro" id="IPR003591">
    <property type="entry name" value="Leu-rich_rpt_typical-subtyp"/>
</dbReference>
<dbReference type="InterPro" id="IPR032675">
    <property type="entry name" value="LRR_dom_sf"/>
</dbReference>
<dbReference type="GO" id="GO:0016020">
    <property type="term" value="C:membrane"/>
    <property type="evidence" value="ECO:0007669"/>
    <property type="project" value="UniProtKB-SubCell"/>
</dbReference>
<dbReference type="InterPro" id="IPR011009">
    <property type="entry name" value="Kinase-like_dom_sf"/>
</dbReference>
<dbReference type="PANTHER" id="PTHR45974">
    <property type="entry name" value="RECEPTOR-LIKE PROTEIN 55"/>
    <property type="match status" value="1"/>
</dbReference>
<evidence type="ECO:0000256" key="4">
    <source>
        <dbReference type="ARBA" id="ARBA00022614"/>
    </source>
</evidence>
<dbReference type="GO" id="GO:0005524">
    <property type="term" value="F:ATP binding"/>
    <property type="evidence" value="ECO:0007669"/>
    <property type="project" value="UniProtKB-KW"/>
</dbReference>
<evidence type="ECO:0000256" key="5">
    <source>
        <dbReference type="ARBA" id="ARBA00022679"/>
    </source>
</evidence>
<dbReference type="Gene3D" id="3.30.200.20">
    <property type="entry name" value="Phosphorylase Kinase, domain 1"/>
    <property type="match status" value="1"/>
</dbReference>
<feature type="compositionally biased region" description="Basic and acidic residues" evidence="16">
    <location>
        <begin position="1"/>
        <end position="21"/>
    </location>
</feature>
<gene>
    <name evidence="19" type="ORF">ZIOFF_055825</name>
</gene>
<keyword evidence="6 17" id="KW-0812">Transmembrane</keyword>
<feature type="compositionally biased region" description="Low complexity" evidence="16">
    <location>
        <begin position="23"/>
        <end position="40"/>
    </location>
</feature>
<evidence type="ECO:0000256" key="2">
    <source>
        <dbReference type="ARBA" id="ARBA00012513"/>
    </source>
</evidence>
<evidence type="ECO:0000256" key="9">
    <source>
        <dbReference type="ARBA" id="ARBA00022741"/>
    </source>
</evidence>
<keyword evidence="9" id="KW-0547">Nucleotide-binding</keyword>
<evidence type="ECO:0000256" key="14">
    <source>
        <dbReference type="ARBA" id="ARBA00023170"/>
    </source>
</evidence>
<keyword evidence="12 17" id="KW-1133">Transmembrane helix</keyword>
<feature type="region of interest" description="Disordered" evidence="16">
    <location>
        <begin position="1"/>
        <end position="46"/>
    </location>
</feature>
<evidence type="ECO:0000256" key="12">
    <source>
        <dbReference type="ARBA" id="ARBA00022989"/>
    </source>
</evidence>
<feature type="domain" description="Protein kinase" evidence="18">
    <location>
        <begin position="767"/>
        <end position="1047"/>
    </location>
</feature>
<evidence type="ECO:0000256" key="15">
    <source>
        <dbReference type="ARBA" id="ARBA00023180"/>
    </source>
</evidence>
<keyword evidence="20" id="KW-1185">Reference proteome</keyword>
<dbReference type="Pfam" id="PF23598">
    <property type="entry name" value="LRR_14"/>
    <property type="match status" value="1"/>
</dbReference>
<dbReference type="InterPro" id="IPR055414">
    <property type="entry name" value="LRR_R13L4/SHOC2-like"/>
</dbReference>
<dbReference type="FunFam" id="1.10.510.10:FF:000388">
    <property type="entry name" value="Leucine-rich repeat receptor-like tyrosine-protein kinase PXC3"/>
    <property type="match status" value="1"/>
</dbReference>
<keyword evidence="5" id="KW-0808">Transferase</keyword>
<keyword evidence="13 17" id="KW-0472">Membrane</keyword>
<dbReference type="SUPFAM" id="SSF56112">
    <property type="entry name" value="Protein kinase-like (PK-like)"/>
    <property type="match status" value="1"/>
</dbReference>
<dbReference type="PROSITE" id="PS50011">
    <property type="entry name" value="PROTEIN_KINASE_DOM"/>
    <property type="match status" value="1"/>
</dbReference>
<feature type="transmembrane region" description="Helical" evidence="17">
    <location>
        <begin position="151"/>
        <end position="175"/>
    </location>
</feature>
<evidence type="ECO:0000256" key="11">
    <source>
        <dbReference type="ARBA" id="ARBA00022840"/>
    </source>
</evidence>
<evidence type="ECO:0000313" key="20">
    <source>
        <dbReference type="Proteomes" id="UP000734854"/>
    </source>
</evidence>
<comment type="caution">
    <text evidence="19">The sequence shown here is derived from an EMBL/GenBank/DDBJ whole genome shotgun (WGS) entry which is preliminary data.</text>
</comment>
<dbReference type="FunFam" id="3.30.200.20:FF:000454">
    <property type="entry name" value="Leucine-rich repeat receptor-like tyrosine-protein kinase PXC3"/>
    <property type="match status" value="1"/>
</dbReference>
<keyword evidence="14" id="KW-0675">Receptor</keyword>
<dbReference type="InterPro" id="IPR013210">
    <property type="entry name" value="LRR_N_plant-typ"/>
</dbReference>
<evidence type="ECO:0000256" key="6">
    <source>
        <dbReference type="ARBA" id="ARBA00022692"/>
    </source>
</evidence>
<dbReference type="Pfam" id="PF08263">
    <property type="entry name" value="LRRNT_2"/>
    <property type="match status" value="1"/>
</dbReference>
<dbReference type="SMART" id="SM00369">
    <property type="entry name" value="LRR_TYP"/>
    <property type="match status" value="9"/>
</dbReference>
<dbReference type="InterPro" id="IPR008266">
    <property type="entry name" value="Tyr_kinase_AS"/>
</dbReference>
<evidence type="ECO:0000256" key="16">
    <source>
        <dbReference type="SAM" id="MobiDB-lite"/>
    </source>
</evidence>
<name>A0A8J5FI57_ZINOF</name>
<keyword evidence="8" id="KW-0677">Repeat</keyword>
<proteinExistence type="predicted"/>
<evidence type="ECO:0000256" key="1">
    <source>
        <dbReference type="ARBA" id="ARBA00004479"/>
    </source>
</evidence>
<accession>A0A8J5FI57</accession>
<evidence type="ECO:0000256" key="10">
    <source>
        <dbReference type="ARBA" id="ARBA00022777"/>
    </source>
</evidence>
<keyword evidence="11" id="KW-0067">ATP-binding</keyword>
<dbReference type="FunFam" id="3.80.10.10:FF:000095">
    <property type="entry name" value="LRR receptor-like serine/threonine-protein kinase GSO1"/>
    <property type="match status" value="2"/>
</dbReference>
<keyword evidence="7" id="KW-0732">Signal</keyword>
<dbReference type="InterPro" id="IPR001611">
    <property type="entry name" value="Leu-rich_rpt"/>
</dbReference>
<protein>
    <recommendedName>
        <fullName evidence="2">non-specific serine/threonine protein kinase</fullName>
        <ecNumber evidence="2">2.7.11.1</ecNumber>
    </recommendedName>
</protein>
<dbReference type="GO" id="GO:0004674">
    <property type="term" value="F:protein serine/threonine kinase activity"/>
    <property type="evidence" value="ECO:0007669"/>
    <property type="project" value="UniProtKB-KW"/>
</dbReference>
<comment type="subcellular location">
    <subcellularLocation>
        <location evidence="1">Membrane</location>
        <topology evidence="1">Single-pass type I membrane protein</topology>
    </subcellularLocation>
</comment>
<evidence type="ECO:0000256" key="3">
    <source>
        <dbReference type="ARBA" id="ARBA00022527"/>
    </source>
</evidence>
<dbReference type="Gene3D" id="1.10.510.10">
    <property type="entry name" value="Transferase(Phosphotransferase) domain 1"/>
    <property type="match status" value="1"/>
</dbReference>
<keyword evidence="3" id="KW-0723">Serine/threonine-protein kinase</keyword>
<evidence type="ECO:0000256" key="17">
    <source>
        <dbReference type="SAM" id="Phobius"/>
    </source>
</evidence>
<evidence type="ECO:0000256" key="8">
    <source>
        <dbReference type="ARBA" id="ARBA00022737"/>
    </source>
</evidence>
<evidence type="ECO:0000259" key="18">
    <source>
        <dbReference type="PROSITE" id="PS50011"/>
    </source>
</evidence>
<evidence type="ECO:0000256" key="13">
    <source>
        <dbReference type="ARBA" id="ARBA00023136"/>
    </source>
</evidence>
<feature type="transmembrane region" description="Helical" evidence="17">
    <location>
        <begin position="695"/>
        <end position="719"/>
    </location>
</feature>
<dbReference type="Proteomes" id="UP000734854">
    <property type="component" value="Unassembled WGS sequence"/>
</dbReference>
<evidence type="ECO:0000256" key="7">
    <source>
        <dbReference type="ARBA" id="ARBA00022729"/>
    </source>
</evidence>
<keyword evidence="4" id="KW-0433">Leucine-rich repeat</keyword>
<dbReference type="PANTHER" id="PTHR45974:SF260">
    <property type="entry name" value="PROTEIN KINASE DOMAIN-CONTAINING PROTEIN"/>
    <property type="match status" value="1"/>
</dbReference>
<dbReference type="EC" id="2.7.11.1" evidence="2"/>
<keyword evidence="10" id="KW-0418">Kinase</keyword>
<dbReference type="Gene3D" id="3.80.10.10">
    <property type="entry name" value="Ribonuclease Inhibitor"/>
    <property type="match status" value="2"/>
</dbReference>
<dbReference type="SUPFAM" id="SSF52047">
    <property type="entry name" value="RNI-like"/>
    <property type="match status" value="1"/>
</dbReference>
<dbReference type="AlphaFoldDB" id="A0A8J5FI57"/>
<dbReference type="Pfam" id="PF07714">
    <property type="entry name" value="PK_Tyr_Ser-Thr"/>
    <property type="match status" value="1"/>
</dbReference>
<organism evidence="19 20">
    <name type="scientific">Zingiber officinale</name>
    <name type="common">Ginger</name>
    <name type="synonym">Amomum zingiber</name>
    <dbReference type="NCBI Taxonomy" id="94328"/>
    <lineage>
        <taxon>Eukaryota</taxon>
        <taxon>Viridiplantae</taxon>
        <taxon>Streptophyta</taxon>
        <taxon>Embryophyta</taxon>
        <taxon>Tracheophyta</taxon>
        <taxon>Spermatophyta</taxon>
        <taxon>Magnoliopsida</taxon>
        <taxon>Liliopsida</taxon>
        <taxon>Zingiberales</taxon>
        <taxon>Zingiberaceae</taxon>
        <taxon>Zingiber</taxon>
    </lineage>
</organism>